<dbReference type="OrthoDB" id="341609at2157"/>
<dbReference type="PANTHER" id="PTHR43806">
    <property type="entry name" value="PEPTIDASE S8"/>
    <property type="match status" value="1"/>
</dbReference>
<proteinExistence type="inferred from homology"/>
<evidence type="ECO:0000259" key="8">
    <source>
        <dbReference type="Pfam" id="PF00082"/>
    </source>
</evidence>
<dbReference type="RefSeq" id="WP_170095215.1">
    <property type="nucleotide sequence ID" value="NZ_WOYG01000001.1"/>
</dbReference>
<feature type="active site" description="Charge relay system" evidence="5">
    <location>
        <position position="369"/>
    </location>
</feature>
<dbReference type="Pfam" id="PF00082">
    <property type="entry name" value="Peptidase_S8"/>
    <property type="match status" value="1"/>
</dbReference>
<evidence type="ECO:0000256" key="5">
    <source>
        <dbReference type="PROSITE-ProRule" id="PRU01240"/>
    </source>
</evidence>
<comment type="similarity">
    <text evidence="1 5">Belongs to the peptidase S8 family.</text>
</comment>
<evidence type="ECO:0000256" key="2">
    <source>
        <dbReference type="ARBA" id="ARBA00022670"/>
    </source>
</evidence>
<evidence type="ECO:0000256" key="3">
    <source>
        <dbReference type="ARBA" id="ARBA00022801"/>
    </source>
</evidence>
<feature type="active site" description="Charge relay system" evidence="5">
    <location>
        <position position="106"/>
    </location>
</feature>
<keyword evidence="7" id="KW-0472">Membrane</keyword>
<protein>
    <submittedName>
        <fullName evidence="9">S8 family serine peptidase</fullName>
    </submittedName>
</protein>
<dbReference type="Proteomes" id="UP000608662">
    <property type="component" value="Unassembled WGS sequence"/>
</dbReference>
<feature type="active site" description="Charge relay system" evidence="5">
    <location>
        <position position="71"/>
    </location>
</feature>
<accession>A0A847UK90</accession>
<evidence type="ECO:0000256" key="4">
    <source>
        <dbReference type="ARBA" id="ARBA00022825"/>
    </source>
</evidence>
<organism evidence="9 10">
    <name type="scientific">Halomicrobium mukohataei</name>
    <dbReference type="NCBI Taxonomy" id="57705"/>
    <lineage>
        <taxon>Archaea</taxon>
        <taxon>Methanobacteriati</taxon>
        <taxon>Methanobacteriota</taxon>
        <taxon>Stenosarchaea group</taxon>
        <taxon>Halobacteria</taxon>
        <taxon>Halobacteriales</taxon>
        <taxon>Haloarculaceae</taxon>
        <taxon>Halomicrobium</taxon>
    </lineage>
</organism>
<evidence type="ECO:0000313" key="9">
    <source>
        <dbReference type="EMBL" id="NLV11558.1"/>
    </source>
</evidence>
<dbReference type="InterPro" id="IPR050131">
    <property type="entry name" value="Peptidase_S8_subtilisin-like"/>
</dbReference>
<comment type="caution">
    <text evidence="9">The sequence shown here is derived from an EMBL/GenBank/DDBJ whole genome shotgun (WGS) entry which is preliminary data.</text>
</comment>
<keyword evidence="3 5" id="KW-0378">Hydrolase</keyword>
<name>A0A847UK90_9EURY</name>
<feature type="region of interest" description="Disordered" evidence="6">
    <location>
        <begin position="330"/>
        <end position="349"/>
    </location>
</feature>
<reference evidence="9" key="1">
    <citation type="submission" date="2019-12" db="EMBL/GenBank/DDBJ databases">
        <title>Whole-genome sequence of Halomicrobium mukohataei pws1.</title>
        <authorList>
            <person name="Verma D.K."/>
            <person name="Gopal K."/>
            <person name="Prasad E.S."/>
        </authorList>
    </citation>
    <scope>NUCLEOTIDE SEQUENCE</scope>
    <source>
        <strain evidence="9">Pws1</strain>
    </source>
</reference>
<keyword evidence="2 5" id="KW-0645">Protease</keyword>
<dbReference type="GO" id="GO:0006508">
    <property type="term" value="P:proteolysis"/>
    <property type="evidence" value="ECO:0007669"/>
    <property type="project" value="UniProtKB-KW"/>
</dbReference>
<gene>
    <name evidence="9" type="ORF">GOC74_16645</name>
</gene>
<dbReference type="PANTHER" id="PTHR43806:SF11">
    <property type="entry name" value="CEREVISIN-RELATED"/>
    <property type="match status" value="1"/>
</dbReference>
<evidence type="ECO:0000256" key="7">
    <source>
        <dbReference type="SAM" id="Phobius"/>
    </source>
</evidence>
<keyword evidence="7" id="KW-1133">Transmembrane helix</keyword>
<dbReference type="PROSITE" id="PS51892">
    <property type="entry name" value="SUBTILASE"/>
    <property type="match status" value="1"/>
</dbReference>
<keyword evidence="4 5" id="KW-0720">Serine protease</keyword>
<dbReference type="InterPro" id="IPR036852">
    <property type="entry name" value="Peptidase_S8/S53_dom_sf"/>
</dbReference>
<dbReference type="EMBL" id="WOYG01000001">
    <property type="protein sequence ID" value="NLV11558.1"/>
    <property type="molecule type" value="Genomic_DNA"/>
</dbReference>
<feature type="transmembrane region" description="Helical" evidence="7">
    <location>
        <begin position="7"/>
        <end position="28"/>
    </location>
</feature>
<dbReference type="SUPFAM" id="SSF52743">
    <property type="entry name" value="Subtilisin-like"/>
    <property type="match status" value="1"/>
</dbReference>
<dbReference type="GO" id="GO:0004252">
    <property type="term" value="F:serine-type endopeptidase activity"/>
    <property type="evidence" value="ECO:0007669"/>
    <property type="project" value="UniProtKB-UniRule"/>
</dbReference>
<dbReference type="AlphaFoldDB" id="A0A847UK90"/>
<keyword evidence="7" id="KW-0812">Transmembrane</keyword>
<dbReference type="Gene3D" id="3.40.50.200">
    <property type="entry name" value="Peptidase S8/S53 domain"/>
    <property type="match status" value="2"/>
</dbReference>
<evidence type="ECO:0000256" key="6">
    <source>
        <dbReference type="SAM" id="MobiDB-lite"/>
    </source>
</evidence>
<evidence type="ECO:0000313" key="10">
    <source>
        <dbReference type="Proteomes" id="UP000608662"/>
    </source>
</evidence>
<dbReference type="InterPro" id="IPR000209">
    <property type="entry name" value="Peptidase_S8/S53_dom"/>
</dbReference>
<evidence type="ECO:0000256" key="1">
    <source>
        <dbReference type="ARBA" id="ARBA00011073"/>
    </source>
</evidence>
<sequence length="433" mass="45827">MGRRPRFVLAGVGIGVLAVTALIAVLAVTAPTVETATAGTGSTTPVVSGEDLDAIHDSGITGDDVRVGVVDVTGFDPGHESIESQVVATRSFGRDQSVRNAGRHDHGTAAASLVARVAPDAELALATFDTPRGYHRAVRWLLDRDVDVIVAPVSFYGTPGDGSARVARVAERARAENVTFVAPTGNLARGHWDGEYDDPSDGKLRFSGGTRNYLRSDGATELTLWLSWDRAHAAETYRASLYWTDGNRTQLIARSQPYERDGVPNQRLSVQLEGGDYFVVVRGPSDATGAHLELVSPTHRFQYDDPAGSITAPATADDVLAVGAYDLRRDRPEPFSSRGPTTDGRTGVDVVAPDRLPAAQRPDGFVGSSAGAPYVGGLAALLLDVDPDRSPTAVERALERHARDVGRDGVDTRTGHGLVRPAPTVRAVANDTG</sequence>
<feature type="domain" description="Peptidase S8/S53" evidence="8">
    <location>
        <begin position="308"/>
        <end position="417"/>
    </location>
</feature>